<proteinExistence type="predicted"/>
<dbReference type="EMBL" id="QFVR01000013">
    <property type="protein sequence ID" value="PWI25007.1"/>
    <property type="molecule type" value="Genomic_DNA"/>
</dbReference>
<dbReference type="Proteomes" id="UP000245938">
    <property type="component" value="Unassembled WGS sequence"/>
</dbReference>
<sequence length="128" mass="14582">MNKIDKMNTKSKAAKISLIARMKDTKVKEDKKEKVWTRKIRFYALQFLKAIGILFLASLPLNIVDGMITNLALTLTDKTNVSYFADSARLNYMTTVASGIFLLGIYAIFFKLNWSFAKKQSKTKENGM</sequence>
<protein>
    <submittedName>
        <fullName evidence="2">Uncharacterized protein</fullName>
    </submittedName>
</protein>
<keyword evidence="3" id="KW-1185">Reference proteome</keyword>
<keyword evidence="1" id="KW-0812">Transmembrane</keyword>
<evidence type="ECO:0000256" key="1">
    <source>
        <dbReference type="SAM" id="Phobius"/>
    </source>
</evidence>
<keyword evidence="1" id="KW-0472">Membrane</keyword>
<comment type="caution">
    <text evidence="2">The sequence shown here is derived from an EMBL/GenBank/DDBJ whole genome shotgun (WGS) entry which is preliminary data.</text>
</comment>
<accession>A0A2U3AKE6</accession>
<evidence type="ECO:0000313" key="2">
    <source>
        <dbReference type="EMBL" id="PWI25007.1"/>
    </source>
</evidence>
<dbReference type="AlphaFoldDB" id="A0A2U3AKE6"/>
<keyword evidence="1" id="KW-1133">Transmembrane helix</keyword>
<name>A0A2U3AKE6_9BACL</name>
<reference evidence="2 3" key="1">
    <citation type="submission" date="2018-05" db="EMBL/GenBank/DDBJ databases">
        <title>Kurthia sibirica genome sequence.</title>
        <authorList>
            <person name="Maclea K.S."/>
            <person name="Goen A.E."/>
        </authorList>
    </citation>
    <scope>NUCLEOTIDE SEQUENCE [LARGE SCALE GENOMIC DNA]</scope>
    <source>
        <strain evidence="2 3">ATCC 49154</strain>
    </source>
</reference>
<organism evidence="2 3">
    <name type="scientific">Kurthia sibirica</name>
    <dbReference type="NCBI Taxonomy" id="202750"/>
    <lineage>
        <taxon>Bacteria</taxon>
        <taxon>Bacillati</taxon>
        <taxon>Bacillota</taxon>
        <taxon>Bacilli</taxon>
        <taxon>Bacillales</taxon>
        <taxon>Caryophanaceae</taxon>
        <taxon>Kurthia</taxon>
    </lineage>
</organism>
<evidence type="ECO:0000313" key="3">
    <source>
        <dbReference type="Proteomes" id="UP000245938"/>
    </source>
</evidence>
<gene>
    <name evidence="2" type="ORF">DEX24_10560</name>
</gene>
<dbReference type="RefSeq" id="WP_109306403.1">
    <property type="nucleotide sequence ID" value="NZ_BJUF01000004.1"/>
</dbReference>
<feature type="transmembrane region" description="Helical" evidence="1">
    <location>
        <begin position="92"/>
        <end position="114"/>
    </location>
</feature>
<feature type="transmembrane region" description="Helical" evidence="1">
    <location>
        <begin position="42"/>
        <end position="63"/>
    </location>
</feature>